<gene>
    <name evidence="3" type="ORF">HHUSO_G30849</name>
</gene>
<reference evidence="3 4" key="1">
    <citation type="submission" date="2021-05" db="EMBL/GenBank/DDBJ databases">
        <authorList>
            <person name="Zahm M."/>
            <person name="Klopp C."/>
            <person name="Cabau C."/>
            <person name="Kuhl H."/>
            <person name="Suciu R."/>
            <person name="Ciorpac M."/>
            <person name="Holostenco D."/>
            <person name="Gessner J."/>
            <person name="Wuertz S."/>
            <person name="Hohne C."/>
            <person name="Stock M."/>
            <person name="Gislard M."/>
            <person name="Lluch J."/>
            <person name="Milhes M."/>
            <person name="Lampietro C."/>
            <person name="Lopez Roques C."/>
            <person name="Donnadieu C."/>
            <person name="Du K."/>
            <person name="Schartl M."/>
            <person name="Guiguen Y."/>
        </authorList>
    </citation>
    <scope>NUCLEOTIDE SEQUENCE [LARGE SCALE GENOMIC DNA]</scope>
    <source>
        <strain evidence="3">Hh-F2</strain>
        <tissue evidence="3">Blood</tissue>
    </source>
</reference>
<sequence length="129" mass="14002">MQAGLRALFAGTGASLCCLFLLWVIYSHLLKEGKVLLAPCSIVMGGGKLRWLHKNSAGLTNKAKLKAGQYICLSTRIVKNKQWCEMAPCSEGEICGLLLNRSGWTCTKGGGRIKTVTVSFLQCSFTFVV</sequence>
<dbReference type="Pfam" id="PF12020">
    <property type="entry name" value="TAFA"/>
    <property type="match status" value="1"/>
</dbReference>
<keyword evidence="2" id="KW-0732">Signal</keyword>
<keyword evidence="4" id="KW-1185">Reference proteome</keyword>
<dbReference type="InterPro" id="IPR040329">
    <property type="entry name" value="TAFA-5"/>
</dbReference>
<proteinExistence type="inferred from homology"/>
<evidence type="ECO:0000313" key="4">
    <source>
        <dbReference type="Proteomes" id="UP001369086"/>
    </source>
</evidence>
<protein>
    <submittedName>
        <fullName evidence="3">Chemokine-like protein TAFA-5</fullName>
    </submittedName>
</protein>
<dbReference type="PANTHER" id="PTHR31878:SF1">
    <property type="entry name" value="PROTEIN FAM19A5"/>
    <property type="match status" value="1"/>
</dbReference>
<dbReference type="PANTHER" id="PTHR31878">
    <property type="entry name" value="CHEMOKINE-LIKE PROTEIN TAFA-5-RELATED"/>
    <property type="match status" value="1"/>
</dbReference>
<dbReference type="InterPro" id="IPR020350">
    <property type="entry name" value="Chemokine-like_TAFA"/>
</dbReference>
<dbReference type="Proteomes" id="UP001369086">
    <property type="component" value="Unassembled WGS sequence"/>
</dbReference>
<evidence type="ECO:0000256" key="2">
    <source>
        <dbReference type="ARBA" id="ARBA00022729"/>
    </source>
</evidence>
<evidence type="ECO:0000256" key="1">
    <source>
        <dbReference type="ARBA" id="ARBA00006101"/>
    </source>
</evidence>
<organism evidence="3 4">
    <name type="scientific">Huso huso</name>
    <name type="common">Beluga</name>
    <name type="synonym">Acipenser huso</name>
    <dbReference type="NCBI Taxonomy" id="61971"/>
    <lineage>
        <taxon>Eukaryota</taxon>
        <taxon>Metazoa</taxon>
        <taxon>Chordata</taxon>
        <taxon>Craniata</taxon>
        <taxon>Vertebrata</taxon>
        <taxon>Euteleostomi</taxon>
        <taxon>Actinopterygii</taxon>
        <taxon>Chondrostei</taxon>
        <taxon>Acipenseriformes</taxon>
        <taxon>Acipenseridae</taxon>
        <taxon>Huso</taxon>
    </lineage>
</organism>
<comment type="caution">
    <text evidence="3">The sequence shown here is derived from an EMBL/GenBank/DDBJ whole genome shotgun (WGS) entry which is preliminary data.</text>
</comment>
<dbReference type="EMBL" id="JAHFZB010000035">
    <property type="protein sequence ID" value="KAK6470596.1"/>
    <property type="molecule type" value="Genomic_DNA"/>
</dbReference>
<name>A0ABR0YDS2_HUSHU</name>
<evidence type="ECO:0000313" key="3">
    <source>
        <dbReference type="EMBL" id="KAK6470596.1"/>
    </source>
</evidence>
<comment type="similarity">
    <text evidence="1">Belongs to the TAFA family.</text>
</comment>
<accession>A0ABR0YDS2</accession>